<evidence type="ECO:0000313" key="5">
    <source>
        <dbReference type="Proteomes" id="UP000484164"/>
    </source>
</evidence>
<dbReference type="InterPro" id="IPR025667">
    <property type="entry name" value="SprB_repeat"/>
</dbReference>
<dbReference type="Proteomes" id="UP000484164">
    <property type="component" value="Unassembled WGS sequence"/>
</dbReference>
<dbReference type="PROSITE" id="PS50825">
    <property type="entry name" value="HYR"/>
    <property type="match status" value="3"/>
</dbReference>
<dbReference type="Pfam" id="PF02494">
    <property type="entry name" value="HYR"/>
    <property type="match status" value="3"/>
</dbReference>
<keyword evidence="2" id="KW-0677">Repeat</keyword>
<comment type="caution">
    <text evidence="4">The sequence shown here is derived from an EMBL/GenBank/DDBJ whole genome shotgun (WGS) entry which is preliminary data.</text>
</comment>
<dbReference type="NCBIfam" id="TIGR04183">
    <property type="entry name" value="Por_Secre_tail"/>
    <property type="match status" value="1"/>
</dbReference>
<organism evidence="4 5">
    <name type="scientific">Phaeocystidibacter marisrubri</name>
    <dbReference type="NCBI Taxonomy" id="1577780"/>
    <lineage>
        <taxon>Bacteria</taxon>
        <taxon>Pseudomonadati</taxon>
        <taxon>Bacteroidota</taxon>
        <taxon>Flavobacteriia</taxon>
        <taxon>Flavobacteriales</taxon>
        <taxon>Phaeocystidibacteraceae</taxon>
        <taxon>Phaeocystidibacter</taxon>
    </lineage>
</organism>
<evidence type="ECO:0000256" key="1">
    <source>
        <dbReference type="ARBA" id="ARBA00022729"/>
    </source>
</evidence>
<evidence type="ECO:0000313" key="4">
    <source>
        <dbReference type="EMBL" id="KAB2816035.1"/>
    </source>
</evidence>
<keyword evidence="5" id="KW-1185">Reference proteome</keyword>
<dbReference type="Pfam" id="PF18962">
    <property type="entry name" value="Por_Secre_tail"/>
    <property type="match status" value="1"/>
</dbReference>
<feature type="domain" description="HYR" evidence="3">
    <location>
        <begin position="1121"/>
        <end position="1201"/>
    </location>
</feature>
<proteinExistence type="predicted"/>
<dbReference type="Gene3D" id="2.60.40.10">
    <property type="entry name" value="Immunoglobulins"/>
    <property type="match status" value="5"/>
</dbReference>
<accession>A0A6L3ZDX4</accession>
<name>A0A6L3ZDX4_9FLAO</name>
<dbReference type="Pfam" id="PF13573">
    <property type="entry name" value="SprB"/>
    <property type="match status" value="2"/>
</dbReference>
<dbReference type="EMBL" id="WBVQ01000002">
    <property type="protein sequence ID" value="KAB2816035.1"/>
    <property type="molecule type" value="Genomic_DNA"/>
</dbReference>
<evidence type="ECO:0000256" key="2">
    <source>
        <dbReference type="ARBA" id="ARBA00022737"/>
    </source>
</evidence>
<dbReference type="OrthoDB" id="9805017at2"/>
<gene>
    <name evidence="4" type="ORF">F8C82_10090</name>
</gene>
<dbReference type="InterPro" id="IPR026444">
    <property type="entry name" value="Secre_tail"/>
</dbReference>
<dbReference type="InterPro" id="IPR003410">
    <property type="entry name" value="HYR_dom"/>
</dbReference>
<dbReference type="PANTHER" id="PTHR24273">
    <property type="entry name" value="FI04643P-RELATED"/>
    <property type="match status" value="1"/>
</dbReference>
<dbReference type="Gene3D" id="2.60.40.740">
    <property type="match status" value="2"/>
</dbReference>
<dbReference type="PANTHER" id="PTHR24273:SF32">
    <property type="entry name" value="HYALIN"/>
    <property type="match status" value="1"/>
</dbReference>
<dbReference type="RefSeq" id="WP_151693464.1">
    <property type="nucleotide sequence ID" value="NZ_BMGX01000001.1"/>
</dbReference>
<keyword evidence="1" id="KW-0732">Signal</keyword>
<protein>
    <submittedName>
        <fullName evidence="4">HYR domain-containing protein</fullName>
    </submittedName>
</protein>
<reference evidence="4 5" key="1">
    <citation type="submission" date="2019-10" db="EMBL/GenBank/DDBJ databases">
        <title>Genome sequence of Phaeocystidibacter marisrubri JCM30614 (type strain).</title>
        <authorList>
            <person name="Bowman J.P."/>
        </authorList>
    </citation>
    <scope>NUCLEOTIDE SEQUENCE [LARGE SCALE GENOMIC DNA]</scope>
    <source>
        <strain evidence="4 5">JCM 30614</strain>
    </source>
</reference>
<feature type="domain" description="HYR" evidence="3">
    <location>
        <begin position="957"/>
        <end position="1037"/>
    </location>
</feature>
<dbReference type="InterPro" id="IPR013783">
    <property type="entry name" value="Ig-like_fold"/>
</dbReference>
<evidence type="ECO:0000259" key="3">
    <source>
        <dbReference type="PROSITE" id="PS50825"/>
    </source>
</evidence>
<feature type="domain" description="HYR" evidence="3">
    <location>
        <begin position="1038"/>
        <end position="1120"/>
    </location>
</feature>
<sequence>MKTNLLMNNTRTSFVGVFLTVFALLFSYKGEAQCTTPSPGEVSIEIVMRSVSFSTEMYWTMSDSTTNTQLASVSSGTYPTNLTVYDGSYLPQHLLCVPIDQTLKLDAFDSFGDGWNNGELIVRYNESKDTIFQYSMPNTGGAGSGGQTTVYFPVPEPPTYIHICNGDVAPPFNNLDSISGGSGNFMITWEQSMDKVNWSSAPGDNDSLSYQLPGQQFDTKYFRRKVVDLTCGDSAYSNVITLSVPDSLKIDSADVQNVACYGTHDGQLQAYVSGGRPPYIYSWNTGDSTAVIDSLDAGVYTLTVTDRTGCSFVDSFEVTQPAPLAMNITLQKSVDCPGFSDGELLAVPVNGVPPFTYLWSNGDTTAVADSISAGTYYVTMTDSLGCQGLDTIVVTDFDTVKPTVIAQDVTVYLDNNGAASVTSAMVDNGSNDLCGILKTTVTDSIFDCSHLGANPRYFIVEDINGNIDSASFIVTVVDTITPIARTKNTTLYLNANGVAVLNPVSVDAGSSDNCLITLSSSQDTFTCVDKGLQLRNLTVTDLSGNSATESFFVDVKDTISPTLVARTITVQLGATGQASISASQLDGGSTDNCSNLFFYSASKTSFNCSDLGVNSVTLTITDQNSNSTTGVATVIVEDNLNPSAQAQNLTVYLDANGLANITAAQANNGSTDNCSIDSMWVSQMDFTCDDLGSNSVSFTVSDTEGNTNTTNFIVSVRDTISPIATAQGLTIYLDGNGQASITTSMINNGSTDNCSISTITLDQMNFTCADLGTNTVNLTVSDASGNSSSASVTVTVMDTVSPIAMAQNLTISLNASGQASVTPAMLNNGSTDNCTISTITLSQSDFDCSDIGANTVVVTVTDNSNNQSTATAIVTVQDNIAPTVVTQNHTVYLDATGSATVAPSDIDNGSMDNCGIETYATDITLLDCADLGQNLVMLSVTDSSGNTASASAIVTVVDTVTPTLNNTPANITAYADAGQCGTIVQWPTITAIDNCNSTNIISSSINGSLFSLGVTTVTVTANDPSGNSTTASFTVTVLDTISPMISNLPTNIQVVPNAGTCDAVATWSTPTATDNCGTPTLTSSYASGATFPVGTTTVTYTATDAAGNTRTRSFVVTVTDIVAPVIANVPANITVGSSTTSCGNVVNYPAATATDNCSSASLAYSHPSGTTFPVGTTTVTITATDGANNTSTATFNVTVVDDVKPVPTFVPASDTVGICNANYTYAPIAGTDNCGNVVVTQTSGLPSGSIFPAGITENVFRIRDNAGNDTIVRFTIVVVPGGQPSIPGLLEICENDPAVDITLGQSSLVWTGPGVVNGNTFDPQAAGAGRHQLNYTFTDDYNCTVSGSISVTVLPIPTKPVIIQLGTTTLGVQGTYTTYQWYRNGQIIPGAVNPTYSYNVGGNYQVMVGNSSGCMNYGDGRVVGTSGGGIGIEELDITTVEVYPNPTDGLVNIKVNADQSTDLQIELVSLGGQVLYNERSMTTANGLISLDFSHLPAATYILRISNDASVSNHRVIIK</sequence>